<feature type="region of interest" description="Disordered" evidence="1">
    <location>
        <begin position="13"/>
        <end position="48"/>
    </location>
</feature>
<dbReference type="EMBL" id="OC317977">
    <property type="protein sequence ID" value="CAD7399995.1"/>
    <property type="molecule type" value="Genomic_DNA"/>
</dbReference>
<gene>
    <name evidence="2" type="ORF">TCEB3V08_LOCUS5304</name>
</gene>
<name>A0A7R9CRF2_TIMCR</name>
<evidence type="ECO:0000256" key="1">
    <source>
        <dbReference type="SAM" id="MobiDB-lite"/>
    </source>
</evidence>
<evidence type="ECO:0000313" key="2">
    <source>
        <dbReference type="EMBL" id="CAD7399995.1"/>
    </source>
</evidence>
<reference evidence="2" key="1">
    <citation type="submission" date="2020-11" db="EMBL/GenBank/DDBJ databases">
        <authorList>
            <person name="Tran Van P."/>
        </authorList>
    </citation>
    <scope>NUCLEOTIDE SEQUENCE</scope>
</reference>
<protein>
    <submittedName>
        <fullName evidence="2">Uncharacterized protein</fullName>
    </submittedName>
</protein>
<sequence>MLFPLEMTTTWINATNSRDDPAAKPRSSTVSPNMAPLPRYHTQSRSFLRSTNMEAPCTNLIGEPREIRYRRHWLGYIQLQRAIQDKGSQHDVID</sequence>
<proteinExistence type="predicted"/>
<accession>A0A7R9CRF2</accession>
<organism evidence="2">
    <name type="scientific">Timema cristinae</name>
    <name type="common">Walking stick</name>
    <dbReference type="NCBI Taxonomy" id="61476"/>
    <lineage>
        <taxon>Eukaryota</taxon>
        <taxon>Metazoa</taxon>
        <taxon>Ecdysozoa</taxon>
        <taxon>Arthropoda</taxon>
        <taxon>Hexapoda</taxon>
        <taxon>Insecta</taxon>
        <taxon>Pterygota</taxon>
        <taxon>Neoptera</taxon>
        <taxon>Polyneoptera</taxon>
        <taxon>Phasmatodea</taxon>
        <taxon>Timematodea</taxon>
        <taxon>Timematoidea</taxon>
        <taxon>Timematidae</taxon>
        <taxon>Timema</taxon>
    </lineage>
</organism>
<dbReference type="AlphaFoldDB" id="A0A7R9CRF2"/>